<evidence type="ECO:0000313" key="3">
    <source>
        <dbReference type="Proteomes" id="UP000807769"/>
    </source>
</evidence>
<feature type="region of interest" description="Disordered" evidence="1">
    <location>
        <begin position="43"/>
        <end position="99"/>
    </location>
</feature>
<protein>
    <submittedName>
        <fullName evidence="2">Uncharacterized protein</fullName>
    </submittedName>
</protein>
<gene>
    <name evidence="2" type="ORF">BJ212DRAFT_1485777</name>
</gene>
<sequence length="507" mass="55913">MEKRKKLAPVWKKPTIKIPARPACKMAAMPIDESTDCDELLEFPELPAPSMSGNAERVGQLSKADWAEEKVLEEEEDGKEELDQLEAEPRPEEECGSDQSIEITDVDAIASASGPALTFINVDSMSFNAPHKRKWDSPDQADLVSAAGESLLGPSLNKYKYNKFVPQGCLTDEAINRMLTGKKKSSVTAKGKGKSTKASVAVSDTSEDEESDAPRRFTVYVQVWCKIALAEKKLVKGAKASTTIVSWGPFKMDTTRTFQSFKQDIANFEWKFENQAQSAPCKKIADEAGYEALLDAVKPAKDEQDWDTGDPDYVEHPFNFEEETGVASRTMKSLIAAGRADMSAPPTTNHFVQKLKVPRPPPDAPILTFGEFYHHRQWEQTLEGAGQEPVPPQPTHGHVIPPLMPLHPHGQYGPLFPGPLHLPGPSHQFFHPSQYMLPPYIGRYPYPLPYHPAAQGHGQLTGEVPSASSSPGLTTSHDISLSEFCVKYHILDNDQAKLAALKYQPGN</sequence>
<reference evidence="2" key="1">
    <citation type="journal article" date="2020" name="New Phytol.">
        <title>Comparative genomics reveals dynamic genome evolution in host specialist ectomycorrhizal fungi.</title>
        <authorList>
            <person name="Lofgren L.A."/>
            <person name="Nguyen N.H."/>
            <person name="Vilgalys R."/>
            <person name="Ruytinx J."/>
            <person name="Liao H.L."/>
            <person name="Branco S."/>
            <person name="Kuo A."/>
            <person name="LaButti K."/>
            <person name="Lipzen A."/>
            <person name="Andreopoulos W."/>
            <person name="Pangilinan J."/>
            <person name="Riley R."/>
            <person name="Hundley H."/>
            <person name="Na H."/>
            <person name="Barry K."/>
            <person name="Grigoriev I.V."/>
            <person name="Stajich J.E."/>
            <person name="Kennedy P.G."/>
        </authorList>
    </citation>
    <scope>NUCLEOTIDE SEQUENCE</scope>
    <source>
        <strain evidence="2">MN1</strain>
    </source>
</reference>
<dbReference type="GeneID" id="64635046"/>
<comment type="caution">
    <text evidence="2">The sequence shown here is derived from an EMBL/GenBank/DDBJ whole genome shotgun (WGS) entry which is preliminary data.</text>
</comment>
<dbReference type="AlphaFoldDB" id="A0A9P7J806"/>
<keyword evidence="3" id="KW-1185">Reference proteome</keyword>
<evidence type="ECO:0000313" key="2">
    <source>
        <dbReference type="EMBL" id="KAG1807121.1"/>
    </source>
</evidence>
<organism evidence="2 3">
    <name type="scientific">Suillus subaureus</name>
    <dbReference type="NCBI Taxonomy" id="48587"/>
    <lineage>
        <taxon>Eukaryota</taxon>
        <taxon>Fungi</taxon>
        <taxon>Dikarya</taxon>
        <taxon>Basidiomycota</taxon>
        <taxon>Agaricomycotina</taxon>
        <taxon>Agaricomycetes</taxon>
        <taxon>Agaricomycetidae</taxon>
        <taxon>Boletales</taxon>
        <taxon>Suillineae</taxon>
        <taxon>Suillaceae</taxon>
        <taxon>Suillus</taxon>
    </lineage>
</organism>
<proteinExistence type="predicted"/>
<feature type="compositionally biased region" description="Acidic residues" evidence="1">
    <location>
        <begin position="71"/>
        <end position="86"/>
    </location>
</feature>
<dbReference type="OrthoDB" id="3056089at2759"/>
<dbReference type="EMBL" id="JABBWG010000045">
    <property type="protein sequence ID" value="KAG1807121.1"/>
    <property type="molecule type" value="Genomic_DNA"/>
</dbReference>
<accession>A0A9P7J806</accession>
<name>A0A9P7J806_9AGAM</name>
<dbReference type="RefSeq" id="XP_041187857.1">
    <property type="nucleotide sequence ID" value="XM_041341030.1"/>
</dbReference>
<dbReference type="Proteomes" id="UP000807769">
    <property type="component" value="Unassembled WGS sequence"/>
</dbReference>
<evidence type="ECO:0000256" key="1">
    <source>
        <dbReference type="SAM" id="MobiDB-lite"/>
    </source>
</evidence>